<dbReference type="PROSITE" id="PS50995">
    <property type="entry name" value="HTH_MARR_2"/>
    <property type="match status" value="1"/>
</dbReference>
<evidence type="ECO:0000259" key="2">
    <source>
        <dbReference type="PROSITE" id="PS50995"/>
    </source>
</evidence>
<dbReference type="OrthoDB" id="162531at2"/>
<dbReference type="Proteomes" id="UP000275356">
    <property type="component" value="Unassembled WGS sequence"/>
</dbReference>
<keyword evidence="4" id="KW-1185">Reference proteome</keyword>
<dbReference type="SUPFAM" id="SSF46785">
    <property type="entry name" value="Winged helix' DNA-binding domain"/>
    <property type="match status" value="1"/>
</dbReference>
<dbReference type="InterPro" id="IPR039422">
    <property type="entry name" value="MarR/SlyA-like"/>
</dbReference>
<dbReference type="InterPro" id="IPR036388">
    <property type="entry name" value="WH-like_DNA-bd_sf"/>
</dbReference>
<dbReference type="PANTHER" id="PTHR33164:SF43">
    <property type="entry name" value="HTH-TYPE TRANSCRIPTIONAL REPRESSOR YETL"/>
    <property type="match status" value="1"/>
</dbReference>
<feature type="compositionally biased region" description="Basic and acidic residues" evidence="1">
    <location>
        <begin position="195"/>
        <end position="204"/>
    </location>
</feature>
<reference evidence="3 4" key="1">
    <citation type="submission" date="2018-11" db="EMBL/GenBank/DDBJ databases">
        <title>Sequencing the genomes of 1000 actinobacteria strains.</title>
        <authorList>
            <person name="Klenk H.-P."/>
        </authorList>
    </citation>
    <scope>NUCLEOTIDE SEQUENCE [LARGE SCALE GENOMIC DNA]</scope>
    <source>
        <strain evidence="3 4">DSM 13521</strain>
    </source>
</reference>
<evidence type="ECO:0000313" key="4">
    <source>
        <dbReference type="Proteomes" id="UP000275356"/>
    </source>
</evidence>
<dbReference type="RefSeq" id="WP_123740167.1">
    <property type="nucleotide sequence ID" value="NZ_RKHQ01000002.1"/>
</dbReference>
<evidence type="ECO:0000313" key="3">
    <source>
        <dbReference type="EMBL" id="ROR93168.1"/>
    </source>
</evidence>
<dbReference type="SMART" id="SM00347">
    <property type="entry name" value="HTH_MARR"/>
    <property type="match status" value="1"/>
</dbReference>
<evidence type="ECO:0000256" key="1">
    <source>
        <dbReference type="SAM" id="MobiDB-lite"/>
    </source>
</evidence>
<name>A0A3N2D0J0_9MICO</name>
<dbReference type="Pfam" id="PF12802">
    <property type="entry name" value="MarR_2"/>
    <property type="match status" value="1"/>
</dbReference>
<protein>
    <submittedName>
        <fullName evidence="3">MarR family transcriptional regulator</fullName>
    </submittedName>
</protein>
<organism evidence="3 4">
    <name type="scientific">Salana multivorans</name>
    <dbReference type="NCBI Taxonomy" id="120377"/>
    <lineage>
        <taxon>Bacteria</taxon>
        <taxon>Bacillati</taxon>
        <taxon>Actinomycetota</taxon>
        <taxon>Actinomycetes</taxon>
        <taxon>Micrococcales</taxon>
        <taxon>Beutenbergiaceae</taxon>
        <taxon>Salana</taxon>
    </lineage>
</organism>
<dbReference type="PANTHER" id="PTHR33164">
    <property type="entry name" value="TRANSCRIPTIONAL REGULATOR, MARR FAMILY"/>
    <property type="match status" value="1"/>
</dbReference>
<dbReference type="GO" id="GO:0006950">
    <property type="term" value="P:response to stress"/>
    <property type="evidence" value="ECO:0007669"/>
    <property type="project" value="TreeGrafter"/>
</dbReference>
<dbReference type="PRINTS" id="PR00598">
    <property type="entry name" value="HTHMARR"/>
</dbReference>
<dbReference type="InterPro" id="IPR000835">
    <property type="entry name" value="HTH_MarR-typ"/>
</dbReference>
<dbReference type="EMBL" id="RKHQ01000002">
    <property type="protein sequence ID" value="ROR93168.1"/>
    <property type="molecule type" value="Genomic_DNA"/>
</dbReference>
<dbReference type="AlphaFoldDB" id="A0A3N2D0J0"/>
<sequence>MSRSAKEALTRRSLYDVDVTDPTGLLVDRTGMTPEDVAQITRLMSAIAGMREAEERLSEASTRYMKLNRTDMRALHFLIASQNRGSLPTPGAIAQHLGISTASTTKLLDRLERAGHIRRETHPSDRRALLVRITPETHRAAMATVGRQQARRFGAAARLTHDEREVVIRFLEDATRSLSLTDVPWAQGTSGESDAGEHSSPRAD</sequence>
<proteinExistence type="predicted"/>
<feature type="domain" description="HTH marR-type" evidence="2">
    <location>
        <begin position="37"/>
        <end position="176"/>
    </location>
</feature>
<comment type="caution">
    <text evidence="3">The sequence shown here is derived from an EMBL/GenBank/DDBJ whole genome shotgun (WGS) entry which is preliminary data.</text>
</comment>
<dbReference type="Gene3D" id="1.10.10.10">
    <property type="entry name" value="Winged helix-like DNA-binding domain superfamily/Winged helix DNA-binding domain"/>
    <property type="match status" value="1"/>
</dbReference>
<dbReference type="GO" id="GO:0003700">
    <property type="term" value="F:DNA-binding transcription factor activity"/>
    <property type="evidence" value="ECO:0007669"/>
    <property type="project" value="InterPro"/>
</dbReference>
<dbReference type="InterPro" id="IPR036390">
    <property type="entry name" value="WH_DNA-bd_sf"/>
</dbReference>
<gene>
    <name evidence="3" type="ORF">EDD28_2576</name>
</gene>
<accession>A0A3N2D0J0</accession>
<feature type="region of interest" description="Disordered" evidence="1">
    <location>
        <begin position="182"/>
        <end position="204"/>
    </location>
</feature>